<feature type="transmembrane region" description="Helical" evidence="2">
    <location>
        <begin position="242"/>
        <end position="262"/>
    </location>
</feature>
<proteinExistence type="predicted"/>
<accession>A0ABX1SZC5</accession>
<evidence type="ECO:0000313" key="4">
    <source>
        <dbReference type="Proteomes" id="UP000553756"/>
    </source>
</evidence>
<feature type="compositionally biased region" description="Acidic residues" evidence="1">
    <location>
        <begin position="1"/>
        <end position="11"/>
    </location>
</feature>
<feature type="compositionally biased region" description="Basic and acidic residues" evidence="1">
    <location>
        <begin position="14"/>
        <end position="23"/>
    </location>
</feature>
<comment type="caution">
    <text evidence="3">The sequence shown here is derived from an EMBL/GenBank/DDBJ whole genome shotgun (WGS) entry which is preliminary data.</text>
</comment>
<dbReference type="EMBL" id="JAAIIJ010000023">
    <property type="protein sequence ID" value="NMN02532.1"/>
    <property type="molecule type" value="Genomic_DNA"/>
</dbReference>
<evidence type="ECO:0008006" key="5">
    <source>
        <dbReference type="Google" id="ProtNLM"/>
    </source>
</evidence>
<sequence length="477" mass="49878">MSFEDQTDETEPMIAERPEHGDDAAQQDSESAEIKRKNRHRAKIMRGVVTPILGLLAVAAIVLGALNATIWKPSRVITATAQVAGEQYIVTDANVEGLVDSHVKVDVEAKHSDTVCVALAASKDAAGWLGNDAYARLTGLSDWTTLSVEKVAARSDSDSGNNSGNTGDSDSGSTGDSSSKDSVSFQDSDMWRSVQCGNGKASIETQETNSTDVVFIDLGKATDSDVSFEWTRQVLPDFAMPMYFVGGLLAVAAVLTASVFAMPPSRRRKRAAVRGEAQPADDSAAEAGKVTVGQALAGSLSGFASLFGPKPKRRRRHAAGRAAESAAESAVESATENIAESAAADEETSQPVIVDPASRNLVADAADAADAAEAADAAQSADIDDAAEQTAAEETAVISPEELQAYFARLAQEIEDDAADEAQSETVEAEQPDAPDNTSVEPGGESDGEPLEETQGAPYSGDNESDESTESTKEEEA</sequence>
<feature type="region of interest" description="Disordered" evidence="1">
    <location>
        <begin position="154"/>
        <end position="186"/>
    </location>
</feature>
<feature type="compositionally biased region" description="Low complexity" evidence="1">
    <location>
        <begin position="158"/>
        <end position="186"/>
    </location>
</feature>
<keyword evidence="2" id="KW-0812">Transmembrane</keyword>
<evidence type="ECO:0000313" key="3">
    <source>
        <dbReference type="EMBL" id="NMN02532.1"/>
    </source>
</evidence>
<evidence type="ECO:0000256" key="2">
    <source>
        <dbReference type="SAM" id="Phobius"/>
    </source>
</evidence>
<feature type="region of interest" description="Disordered" evidence="1">
    <location>
        <begin position="373"/>
        <end position="477"/>
    </location>
</feature>
<feature type="transmembrane region" description="Helical" evidence="2">
    <location>
        <begin position="44"/>
        <end position="66"/>
    </location>
</feature>
<keyword evidence="4" id="KW-1185">Reference proteome</keyword>
<feature type="region of interest" description="Disordered" evidence="1">
    <location>
        <begin position="314"/>
        <end position="352"/>
    </location>
</feature>
<name>A0ABX1SZC5_9BIFI</name>
<reference evidence="3 4" key="1">
    <citation type="submission" date="2020-02" db="EMBL/GenBank/DDBJ databases">
        <title>Characterization of phylogenetic diversity of novel bifidobacterial species isolated in Czech ZOOs.</title>
        <authorList>
            <person name="Lugli G.A."/>
            <person name="Vera N.B."/>
            <person name="Ventura M."/>
        </authorList>
    </citation>
    <scope>NUCLEOTIDE SEQUENCE [LARGE SCALE GENOMIC DNA]</scope>
    <source>
        <strain evidence="3 4">DSM 109963</strain>
    </source>
</reference>
<dbReference type="RefSeq" id="WP_253902349.1">
    <property type="nucleotide sequence ID" value="NZ_JAAIIJ010000023.1"/>
</dbReference>
<feature type="compositionally biased region" description="Acidic residues" evidence="1">
    <location>
        <begin position="413"/>
        <end position="433"/>
    </location>
</feature>
<dbReference type="Proteomes" id="UP000553756">
    <property type="component" value="Unassembled WGS sequence"/>
</dbReference>
<feature type="region of interest" description="Disordered" evidence="1">
    <location>
        <begin position="1"/>
        <end position="38"/>
    </location>
</feature>
<keyword evidence="2" id="KW-1133">Transmembrane helix</keyword>
<protein>
    <recommendedName>
        <fullName evidence="5">GTPase</fullName>
    </recommendedName>
</protein>
<feature type="compositionally biased region" description="Low complexity" evidence="1">
    <location>
        <begin position="320"/>
        <end position="334"/>
    </location>
</feature>
<evidence type="ECO:0000256" key="1">
    <source>
        <dbReference type="SAM" id="MobiDB-lite"/>
    </source>
</evidence>
<keyword evidence="2" id="KW-0472">Membrane</keyword>
<gene>
    <name evidence="3" type="ORF">G1C94_1154</name>
</gene>
<organism evidence="3 4">
    <name type="scientific">Bifidobacterium panos</name>
    <dbReference type="NCBI Taxonomy" id="2675321"/>
    <lineage>
        <taxon>Bacteria</taxon>
        <taxon>Bacillati</taxon>
        <taxon>Actinomycetota</taxon>
        <taxon>Actinomycetes</taxon>
        <taxon>Bifidobacteriales</taxon>
        <taxon>Bifidobacteriaceae</taxon>
        <taxon>Bifidobacterium</taxon>
    </lineage>
</organism>